<dbReference type="AlphaFoldDB" id="A0A2T4U6F4"/>
<dbReference type="PANTHER" id="PTHR43355:SF2">
    <property type="entry name" value="FLAVIN REDUCTASE (NADPH)"/>
    <property type="match status" value="1"/>
</dbReference>
<dbReference type="Proteomes" id="UP000240509">
    <property type="component" value="Unassembled WGS sequence"/>
</dbReference>
<reference evidence="2 3" key="1">
    <citation type="submission" date="2018-03" db="EMBL/GenBank/DDBJ databases">
        <title>Alkalicoccus saliphilus sp. nov., isolated from a mineral pool.</title>
        <authorList>
            <person name="Zhao B."/>
        </authorList>
    </citation>
    <scope>NUCLEOTIDE SEQUENCE [LARGE SCALE GENOMIC DNA]</scope>
    <source>
        <strain evidence="2 3">6AG</strain>
    </source>
</reference>
<proteinExistence type="predicted"/>
<name>A0A2T4U6F4_9BACI</name>
<feature type="domain" description="NAD(P)-binding" evidence="1">
    <location>
        <begin position="7"/>
        <end position="192"/>
    </location>
</feature>
<dbReference type="OrthoDB" id="9785372at2"/>
<dbReference type="EMBL" id="PZJJ01000011">
    <property type="protein sequence ID" value="PTL38974.1"/>
    <property type="molecule type" value="Genomic_DNA"/>
</dbReference>
<dbReference type="Gene3D" id="3.40.50.720">
    <property type="entry name" value="NAD(P)-binding Rossmann-like Domain"/>
    <property type="match status" value="1"/>
</dbReference>
<keyword evidence="3" id="KW-1185">Reference proteome</keyword>
<accession>A0A2T4U6F4</accession>
<dbReference type="PANTHER" id="PTHR43355">
    <property type="entry name" value="FLAVIN REDUCTASE (NADPH)"/>
    <property type="match status" value="1"/>
</dbReference>
<comment type="caution">
    <text evidence="2">The sequence shown here is derived from an EMBL/GenBank/DDBJ whole genome shotgun (WGS) entry which is preliminary data.</text>
</comment>
<protein>
    <recommendedName>
        <fullName evidence="1">NAD(P)-binding domain-containing protein</fullName>
    </recommendedName>
</protein>
<dbReference type="RefSeq" id="WP_107584775.1">
    <property type="nucleotide sequence ID" value="NZ_PZJJ01000011.1"/>
</dbReference>
<dbReference type="InterPro" id="IPR036291">
    <property type="entry name" value="NAD(P)-bd_dom_sf"/>
</dbReference>
<evidence type="ECO:0000259" key="1">
    <source>
        <dbReference type="Pfam" id="PF13460"/>
    </source>
</evidence>
<dbReference type="InterPro" id="IPR051606">
    <property type="entry name" value="Polyketide_Oxido-like"/>
</dbReference>
<dbReference type="SUPFAM" id="SSF51735">
    <property type="entry name" value="NAD(P)-binding Rossmann-fold domains"/>
    <property type="match status" value="1"/>
</dbReference>
<organism evidence="2 3">
    <name type="scientific">Alkalicoccus saliphilus</name>
    <dbReference type="NCBI Taxonomy" id="200989"/>
    <lineage>
        <taxon>Bacteria</taxon>
        <taxon>Bacillati</taxon>
        <taxon>Bacillota</taxon>
        <taxon>Bacilli</taxon>
        <taxon>Bacillales</taxon>
        <taxon>Bacillaceae</taxon>
        <taxon>Alkalicoccus</taxon>
    </lineage>
</organism>
<evidence type="ECO:0000313" key="3">
    <source>
        <dbReference type="Proteomes" id="UP000240509"/>
    </source>
</evidence>
<dbReference type="Pfam" id="PF13460">
    <property type="entry name" value="NAD_binding_10"/>
    <property type="match status" value="1"/>
</dbReference>
<evidence type="ECO:0000313" key="2">
    <source>
        <dbReference type="EMBL" id="PTL38974.1"/>
    </source>
</evidence>
<dbReference type="InterPro" id="IPR016040">
    <property type="entry name" value="NAD(P)-bd_dom"/>
</dbReference>
<sequence>MKITMFGATGRTGSRAAACLLQEGYEITALVRTPEKLPPSLAEHPHFHVVQGEVRSENDLAKVFDEHTSLVYSALSTDKSDTLSAAVPLIIHQMKHYNIRRIVTIGTAGILRARSNPDIFRFQSGESKRKMTRAAEEHASVFKSLKDSGLDWTIFCPTYLPEGDASDNILWEVDFLPSGGSRISTGSTALFTCRHLWEKQFFGKRVGLAESD</sequence>
<dbReference type="GO" id="GO:0016646">
    <property type="term" value="F:oxidoreductase activity, acting on the CH-NH group of donors, NAD or NADP as acceptor"/>
    <property type="evidence" value="ECO:0007669"/>
    <property type="project" value="TreeGrafter"/>
</dbReference>
<gene>
    <name evidence="2" type="ORF">C6Y45_08310</name>
</gene>